<dbReference type="GO" id="GO:0005886">
    <property type="term" value="C:plasma membrane"/>
    <property type="evidence" value="ECO:0007669"/>
    <property type="project" value="UniProtKB-SubCell"/>
</dbReference>
<dbReference type="OrthoDB" id="8606364at2"/>
<evidence type="ECO:0000256" key="3">
    <source>
        <dbReference type="ARBA" id="ARBA00022692"/>
    </source>
</evidence>
<proteinExistence type="predicted"/>
<evidence type="ECO:0000256" key="2">
    <source>
        <dbReference type="ARBA" id="ARBA00022475"/>
    </source>
</evidence>
<accession>A0A376BUW3</accession>
<feature type="transmembrane region" description="Helical" evidence="6">
    <location>
        <begin position="90"/>
        <end position="109"/>
    </location>
</feature>
<dbReference type="Pfam" id="PF03899">
    <property type="entry name" value="ATP-synt_I"/>
    <property type="match status" value="1"/>
</dbReference>
<organism evidence="7 8">
    <name type="scientific">Alysiella crassa</name>
    <dbReference type="NCBI Taxonomy" id="153491"/>
    <lineage>
        <taxon>Bacteria</taxon>
        <taxon>Pseudomonadati</taxon>
        <taxon>Pseudomonadota</taxon>
        <taxon>Betaproteobacteria</taxon>
        <taxon>Neisseriales</taxon>
        <taxon>Neisseriaceae</taxon>
        <taxon>Alysiella</taxon>
    </lineage>
</organism>
<name>A0A376BUW3_9NEIS</name>
<evidence type="ECO:0000256" key="4">
    <source>
        <dbReference type="ARBA" id="ARBA00022989"/>
    </source>
</evidence>
<evidence type="ECO:0000313" key="7">
    <source>
        <dbReference type="EMBL" id="SSY80746.1"/>
    </source>
</evidence>
<protein>
    <submittedName>
        <fullName evidence="7">ATP synthase I chain</fullName>
    </submittedName>
</protein>
<keyword evidence="2" id="KW-1003">Cell membrane</keyword>
<keyword evidence="8" id="KW-1185">Reference proteome</keyword>
<reference evidence="7 8" key="1">
    <citation type="submission" date="2018-06" db="EMBL/GenBank/DDBJ databases">
        <authorList>
            <consortium name="Pathogen Informatics"/>
            <person name="Doyle S."/>
        </authorList>
    </citation>
    <scope>NUCLEOTIDE SEQUENCE [LARGE SCALE GENOMIC DNA]</scope>
    <source>
        <strain evidence="7 8">NCTC10283</strain>
    </source>
</reference>
<dbReference type="AlphaFoldDB" id="A0A376BUW3"/>
<evidence type="ECO:0000256" key="1">
    <source>
        <dbReference type="ARBA" id="ARBA00004651"/>
    </source>
</evidence>
<feature type="transmembrane region" description="Helical" evidence="6">
    <location>
        <begin position="29"/>
        <end position="49"/>
    </location>
</feature>
<feature type="transmembrane region" description="Helical" evidence="6">
    <location>
        <begin position="61"/>
        <end position="84"/>
    </location>
</feature>
<keyword evidence="5 6" id="KW-0472">Membrane</keyword>
<keyword evidence="3 6" id="KW-0812">Transmembrane</keyword>
<comment type="subcellular location">
    <subcellularLocation>
        <location evidence="1">Cell membrane</location>
        <topology evidence="1">Multi-pass membrane protein</topology>
    </subcellularLocation>
</comment>
<dbReference type="Proteomes" id="UP000254209">
    <property type="component" value="Unassembled WGS sequence"/>
</dbReference>
<evidence type="ECO:0000256" key="6">
    <source>
        <dbReference type="SAM" id="Phobius"/>
    </source>
</evidence>
<sequence>MAKLAMTQWILIAVLSVIAYVLGGSRYAISLILGGACYAVPTLLSVLFLKFLKPYPALAGAAFIGSESLKILLSLILLVGSFFVYPNVHFLSFFVGLLVVSHLVFLFFLKVYRYGSK</sequence>
<evidence type="ECO:0000256" key="5">
    <source>
        <dbReference type="ARBA" id="ARBA00023136"/>
    </source>
</evidence>
<keyword evidence="4 6" id="KW-1133">Transmembrane helix</keyword>
<dbReference type="InterPro" id="IPR005598">
    <property type="entry name" value="ATP_synth_I"/>
</dbReference>
<dbReference type="EMBL" id="UFSO01000003">
    <property type="protein sequence ID" value="SSY80746.1"/>
    <property type="molecule type" value="Genomic_DNA"/>
</dbReference>
<evidence type="ECO:0000313" key="8">
    <source>
        <dbReference type="Proteomes" id="UP000254209"/>
    </source>
</evidence>
<dbReference type="STRING" id="1120980.GCA_000745955_00305"/>
<gene>
    <name evidence="7" type="ORF">NCTC10283_02307</name>
</gene>
<dbReference type="RefSeq" id="WP_034290985.1">
    <property type="nucleotide sequence ID" value="NZ_CP091519.2"/>
</dbReference>